<dbReference type="GO" id="GO:0019808">
    <property type="term" value="F:polyamine binding"/>
    <property type="evidence" value="ECO:0007669"/>
    <property type="project" value="InterPro"/>
</dbReference>
<proteinExistence type="predicted"/>
<dbReference type="STRING" id="428992.SAMN05216272_11380"/>
<name>A0A1G8M520_9PSED</name>
<sequence length="367" mass="40175">MQRILAAAIGTALALCPLFSLADDAGNANTLRLYNWSDYIGEHTIADFEKATGIKVVYDTFDSYETVQGKLLPGRSGYDLVVLNAALVPPLLKAGVFQALDKSRLPSWNNLDPDVLKHLDHYDPGVKYSAPYTWGSNGITYNVEKIKARMPDAPIGSLAMLFDPRVVSKFADCGVTIIDSPTDVIPLALAYLRRDPNSAAPEDLKAAQELLSAVRPYIRKFDSTSYLNGLANGDQCMAMTWSGDYATAQARANEAGAKVKLDYFIPKEGSLIWFDDFYIPADAPHAANAHRFIEYLLQPKVAAEVSDYIRYATSNGAATPLLTAAVRNDPAIYPDAATRARLFTQKVQTPQATRLITRTWNAVKTGT</sequence>
<keyword evidence="8" id="KW-1185">Reference proteome</keyword>
<dbReference type="EMBL" id="FNDS01000013">
    <property type="protein sequence ID" value="SDI62963.1"/>
    <property type="molecule type" value="Genomic_DNA"/>
</dbReference>
<dbReference type="GO" id="GO:0042597">
    <property type="term" value="C:periplasmic space"/>
    <property type="evidence" value="ECO:0007669"/>
    <property type="project" value="UniProtKB-SubCell"/>
</dbReference>
<keyword evidence="2" id="KW-0813">Transport</keyword>
<feature type="signal peptide" evidence="6">
    <location>
        <begin position="1"/>
        <end position="22"/>
    </location>
</feature>
<evidence type="ECO:0000256" key="6">
    <source>
        <dbReference type="SAM" id="SignalP"/>
    </source>
</evidence>
<dbReference type="PRINTS" id="PR00909">
    <property type="entry name" value="SPERMDNBNDNG"/>
</dbReference>
<gene>
    <name evidence="7" type="ORF">SAMN05216272_11380</name>
</gene>
<organism evidence="7 8">
    <name type="scientific">Pseudomonas panipatensis</name>
    <dbReference type="NCBI Taxonomy" id="428992"/>
    <lineage>
        <taxon>Bacteria</taxon>
        <taxon>Pseudomonadati</taxon>
        <taxon>Pseudomonadota</taxon>
        <taxon>Gammaproteobacteria</taxon>
        <taxon>Pseudomonadales</taxon>
        <taxon>Pseudomonadaceae</taxon>
        <taxon>Pseudomonas</taxon>
    </lineage>
</organism>
<dbReference type="PIRSF" id="PIRSF019574">
    <property type="entry name" value="Periplasmic_polyamine_BP"/>
    <property type="match status" value="1"/>
</dbReference>
<evidence type="ECO:0000256" key="2">
    <source>
        <dbReference type="ARBA" id="ARBA00022448"/>
    </source>
</evidence>
<reference evidence="8" key="1">
    <citation type="submission" date="2016-10" db="EMBL/GenBank/DDBJ databases">
        <authorList>
            <person name="Varghese N."/>
            <person name="Submissions S."/>
        </authorList>
    </citation>
    <scope>NUCLEOTIDE SEQUENCE [LARGE SCALE GENOMIC DNA]</scope>
    <source>
        <strain evidence="8">CCM 7469</strain>
    </source>
</reference>
<evidence type="ECO:0000256" key="4">
    <source>
        <dbReference type="ARBA" id="ARBA00022764"/>
    </source>
</evidence>
<dbReference type="InterPro" id="IPR006059">
    <property type="entry name" value="SBP"/>
</dbReference>
<feature type="binding site" evidence="5">
    <location>
        <position position="345"/>
    </location>
    <ligand>
        <name>spermidine</name>
        <dbReference type="ChEBI" id="CHEBI:57834"/>
    </ligand>
</feature>
<dbReference type="Pfam" id="PF13416">
    <property type="entry name" value="SBP_bac_8"/>
    <property type="match status" value="1"/>
</dbReference>
<dbReference type="PANTHER" id="PTHR30222">
    <property type="entry name" value="SPERMIDINE/PUTRESCINE-BINDING PERIPLASMIC PROTEIN"/>
    <property type="match status" value="1"/>
</dbReference>
<dbReference type="Gene3D" id="3.40.190.10">
    <property type="entry name" value="Periplasmic binding protein-like II"/>
    <property type="match status" value="2"/>
</dbReference>
<evidence type="ECO:0000256" key="5">
    <source>
        <dbReference type="PIRSR" id="PIRSR019574-1"/>
    </source>
</evidence>
<dbReference type="InterPro" id="IPR001188">
    <property type="entry name" value="Sperm_putr-bd"/>
</dbReference>
<evidence type="ECO:0000256" key="1">
    <source>
        <dbReference type="ARBA" id="ARBA00004418"/>
    </source>
</evidence>
<keyword evidence="4" id="KW-0574">Periplasm</keyword>
<feature type="chain" id="PRO_5011501018" evidence="6">
    <location>
        <begin position="23"/>
        <end position="367"/>
    </location>
</feature>
<dbReference type="AlphaFoldDB" id="A0A1G8M520"/>
<keyword evidence="3 6" id="KW-0732">Signal</keyword>
<dbReference type="RefSeq" id="WP_090267668.1">
    <property type="nucleotide sequence ID" value="NZ_FNDS01000013.1"/>
</dbReference>
<accession>A0A1G8M520</accession>
<dbReference type="SUPFAM" id="SSF53850">
    <property type="entry name" value="Periplasmic binding protein-like II"/>
    <property type="match status" value="1"/>
</dbReference>
<dbReference type="PANTHER" id="PTHR30222:SF12">
    <property type="entry name" value="NORSPERMIDINE SENSOR"/>
    <property type="match status" value="1"/>
</dbReference>
<evidence type="ECO:0000256" key="3">
    <source>
        <dbReference type="ARBA" id="ARBA00022729"/>
    </source>
</evidence>
<evidence type="ECO:0000313" key="7">
    <source>
        <dbReference type="EMBL" id="SDI62963.1"/>
    </source>
</evidence>
<evidence type="ECO:0000313" key="8">
    <source>
        <dbReference type="Proteomes" id="UP000199636"/>
    </source>
</evidence>
<dbReference type="OrthoDB" id="9769319at2"/>
<dbReference type="Proteomes" id="UP000199636">
    <property type="component" value="Unassembled WGS sequence"/>
</dbReference>
<dbReference type="CDD" id="cd13659">
    <property type="entry name" value="PBP2_PotF"/>
    <property type="match status" value="1"/>
</dbReference>
<dbReference type="GO" id="GO:0015846">
    <property type="term" value="P:polyamine transport"/>
    <property type="evidence" value="ECO:0007669"/>
    <property type="project" value="InterPro"/>
</dbReference>
<comment type="subcellular location">
    <subcellularLocation>
        <location evidence="1">Periplasm</location>
    </subcellularLocation>
</comment>
<protein>
    <submittedName>
        <fullName evidence="7">Putrescine transport system substrate-binding protein</fullName>
    </submittedName>
</protein>